<sequence>MRCDAIRTTPCLSGSCSIVSMQAQLKVIGRVLETLDNPEDKYALRLQRRQKRQVPTAGPRGEWTSRRLSAPLPHSAPPFEADPQIPQLPLTHGLILIPIPVRVLVLGLSFNRRAVRKLKVYVNFDKSLHY</sequence>
<evidence type="ECO:0000256" key="2">
    <source>
        <dbReference type="SAM" id="Phobius"/>
    </source>
</evidence>
<dbReference type="EMBL" id="BK001802">
    <property type="protein sequence ID" value="DAA02646.1"/>
    <property type="molecule type" value="Genomic_DNA"/>
</dbReference>
<proteinExistence type="predicted"/>
<protein>
    <submittedName>
        <fullName evidence="3">HDC07434</fullName>
    </submittedName>
</protein>
<keyword evidence="2" id="KW-0472">Membrane</keyword>
<feature type="region of interest" description="Disordered" evidence="1">
    <location>
        <begin position="46"/>
        <end position="69"/>
    </location>
</feature>
<keyword evidence="2" id="KW-1133">Transmembrane helix</keyword>
<organism evidence="3">
    <name type="scientific">Drosophila melanogaster</name>
    <name type="common">Fruit fly</name>
    <dbReference type="NCBI Taxonomy" id="7227"/>
    <lineage>
        <taxon>Eukaryota</taxon>
        <taxon>Metazoa</taxon>
        <taxon>Ecdysozoa</taxon>
        <taxon>Arthropoda</taxon>
        <taxon>Hexapoda</taxon>
        <taxon>Insecta</taxon>
        <taxon>Pterygota</taxon>
        <taxon>Neoptera</taxon>
        <taxon>Endopterygota</taxon>
        <taxon>Diptera</taxon>
        <taxon>Brachycera</taxon>
        <taxon>Muscomorpha</taxon>
        <taxon>Ephydroidea</taxon>
        <taxon>Drosophilidae</taxon>
        <taxon>Drosophila</taxon>
        <taxon>Sophophora</taxon>
    </lineage>
</organism>
<reference evidence="3" key="1">
    <citation type="journal article" date="2003" name="Genome Biol.">
        <title>An integrated gene annotation and transcriptional profiling approach towards the full gene content of the Drosophila genome.</title>
        <authorList>
            <person name="Hild M."/>
            <person name="Beckmann B."/>
            <person name="Haas S.A."/>
            <person name="Koch B."/>
            <person name="Solovyev V."/>
            <person name="Busold C."/>
            <person name="Fellenberg K."/>
            <person name="Boutros M."/>
            <person name="Vingron M."/>
            <person name="Sauer F."/>
            <person name="Hoheisel J.D."/>
            <person name="Paro R."/>
        </authorList>
    </citation>
    <scope>NUCLEOTIDE SEQUENCE</scope>
</reference>
<keyword evidence="2" id="KW-0812">Transmembrane</keyword>
<evidence type="ECO:0000256" key="1">
    <source>
        <dbReference type="SAM" id="MobiDB-lite"/>
    </source>
</evidence>
<gene>
    <name evidence="3" type="ORF">HDC07434</name>
</gene>
<accession>Q6IM64</accession>
<name>Q6IM64_DROME</name>
<evidence type="ECO:0000313" key="3">
    <source>
        <dbReference type="EMBL" id="DAA02646.1"/>
    </source>
</evidence>
<feature type="transmembrane region" description="Helical" evidence="2">
    <location>
        <begin position="90"/>
        <end position="110"/>
    </location>
</feature>
<dbReference type="AlphaFoldDB" id="Q6IM64"/>